<protein>
    <recommendedName>
        <fullName evidence="8">Abasic site processing protein</fullName>
        <ecNumber evidence="8">3.4.-.-</ecNumber>
    </recommendedName>
</protein>
<dbReference type="KEGG" id="mfy:HH212_15285"/>
<dbReference type="Gene3D" id="3.90.1680.10">
    <property type="entry name" value="SOS response associated peptidase-like"/>
    <property type="match status" value="1"/>
</dbReference>
<dbReference type="InterPro" id="IPR036590">
    <property type="entry name" value="SRAP-like"/>
</dbReference>
<feature type="region of interest" description="Disordered" evidence="9">
    <location>
        <begin position="207"/>
        <end position="235"/>
    </location>
</feature>
<evidence type="ECO:0000256" key="9">
    <source>
        <dbReference type="SAM" id="MobiDB-lite"/>
    </source>
</evidence>
<dbReference type="AlphaFoldDB" id="A0A7Z2VY16"/>
<dbReference type="RefSeq" id="WP_170203257.1">
    <property type="nucleotide sequence ID" value="NZ_CP051685.1"/>
</dbReference>
<dbReference type="SUPFAM" id="SSF143081">
    <property type="entry name" value="BB1717-like"/>
    <property type="match status" value="1"/>
</dbReference>
<dbReference type="GO" id="GO:0003697">
    <property type="term" value="F:single-stranded DNA binding"/>
    <property type="evidence" value="ECO:0007669"/>
    <property type="project" value="InterPro"/>
</dbReference>
<evidence type="ECO:0000256" key="1">
    <source>
        <dbReference type="ARBA" id="ARBA00008136"/>
    </source>
</evidence>
<dbReference type="PANTHER" id="PTHR13604">
    <property type="entry name" value="DC12-RELATED"/>
    <property type="match status" value="1"/>
</dbReference>
<accession>A0A7Z2VY16</accession>
<reference evidence="10 11" key="1">
    <citation type="submission" date="2020-04" db="EMBL/GenBank/DDBJ databases">
        <title>Genome sequencing of novel species.</title>
        <authorList>
            <person name="Heo J."/>
            <person name="Kim S.-J."/>
            <person name="Kim J.-S."/>
            <person name="Hong S.-B."/>
            <person name="Kwon S.-W."/>
        </authorList>
    </citation>
    <scope>NUCLEOTIDE SEQUENCE [LARGE SCALE GENOMIC DNA]</scope>
    <source>
        <strain evidence="10 11">GN2-R2</strain>
    </source>
</reference>
<evidence type="ECO:0000256" key="8">
    <source>
        <dbReference type="RuleBase" id="RU364100"/>
    </source>
</evidence>
<evidence type="ECO:0000256" key="6">
    <source>
        <dbReference type="ARBA" id="ARBA00023125"/>
    </source>
</evidence>
<dbReference type="GO" id="GO:0008233">
    <property type="term" value="F:peptidase activity"/>
    <property type="evidence" value="ECO:0007669"/>
    <property type="project" value="UniProtKB-KW"/>
</dbReference>
<keyword evidence="4 8" id="KW-0378">Hydrolase</keyword>
<evidence type="ECO:0000313" key="10">
    <source>
        <dbReference type="EMBL" id="QJE01229.1"/>
    </source>
</evidence>
<keyword evidence="3" id="KW-0227">DNA damage</keyword>
<dbReference type="InterPro" id="IPR003738">
    <property type="entry name" value="SRAP"/>
</dbReference>
<evidence type="ECO:0000256" key="5">
    <source>
        <dbReference type="ARBA" id="ARBA00023124"/>
    </source>
</evidence>
<name>A0A7Z2VY16_9BURK</name>
<keyword evidence="2 8" id="KW-0645">Protease</keyword>
<dbReference type="GO" id="GO:0006508">
    <property type="term" value="P:proteolysis"/>
    <property type="evidence" value="ECO:0007669"/>
    <property type="project" value="UniProtKB-KW"/>
</dbReference>
<evidence type="ECO:0000256" key="3">
    <source>
        <dbReference type="ARBA" id="ARBA00022763"/>
    </source>
</evidence>
<dbReference type="EC" id="3.4.-.-" evidence="8"/>
<dbReference type="Pfam" id="PF02586">
    <property type="entry name" value="SRAP"/>
    <property type="match status" value="1"/>
</dbReference>
<comment type="similarity">
    <text evidence="1 8">Belongs to the SOS response-associated peptidase family.</text>
</comment>
<evidence type="ECO:0000313" key="11">
    <source>
        <dbReference type="Proteomes" id="UP000502415"/>
    </source>
</evidence>
<dbReference type="PANTHER" id="PTHR13604:SF0">
    <property type="entry name" value="ABASIC SITE PROCESSING PROTEIN HMCES"/>
    <property type="match status" value="1"/>
</dbReference>
<evidence type="ECO:0000256" key="4">
    <source>
        <dbReference type="ARBA" id="ARBA00022801"/>
    </source>
</evidence>
<keyword evidence="11" id="KW-1185">Reference proteome</keyword>
<dbReference type="GO" id="GO:0106300">
    <property type="term" value="P:protein-DNA covalent cross-linking repair"/>
    <property type="evidence" value="ECO:0007669"/>
    <property type="project" value="InterPro"/>
</dbReference>
<gene>
    <name evidence="10" type="ORF">HH212_15285</name>
</gene>
<dbReference type="EMBL" id="CP051685">
    <property type="protein sequence ID" value="QJE01229.1"/>
    <property type="molecule type" value="Genomic_DNA"/>
</dbReference>
<evidence type="ECO:0000256" key="2">
    <source>
        <dbReference type="ARBA" id="ARBA00022670"/>
    </source>
</evidence>
<sequence length="235" mass="26565">MCVNYRPPLPEQLDMVLGELVDLYRDLEWAIETWKDYDAPIVRAGAGGRRELCLAGYGMVPRRHIPPGVKVFDTMNARAESVAEKRSFAPAWQRSQLCAVPMTCFYEPNYESGHAERFGIGMRDDAPFFVAGLWREWAEDGGRVAASFTQITINADQHPLMRRFHKPGDEKRALVILAPDEVDAWLHCRDRELARSFLRPFPAAAMKAWPAPQPPRKPKAARPAPPAPPENLSLF</sequence>
<keyword evidence="7" id="KW-0456">Lyase</keyword>
<proteinExistence type="inferred from homology"/>
<dbReference type="Proteomes" id="UP000502415">
    <property type="component" value="Chromosome"/>
</dbReference>
<keyword evidence="6" id="KW-0238">DNA-binding</keyword>
<evidence type="ECO:0000256" key="7">
    <source>
        <dbReference type="ARBA" id="ARBA00023239"/>
    </source>
</evidence>
<organism evidence="10 11">
    <name type="scientific">Massilia forsythiae</name>
    <dbReference type="NCBI Taxonomy" id="2728020"/>
    <lineage>
        <taxon>Bacteria</taxon>
        <taxon>Pseudomonadati</taxon>
        <taxon>Pseudomonadota</taxon>
        <taxon>Betaproteobacteria</taxon>
        <taxon>Burkholderiales</taxon>
        <taxon>Oxalobacteraceae</taxon>
        <taxon>Telluria group</taxon>
        <taxon>Massilia</taxon>
    </lineage>
</organism>
<dbReference type="GO" id="GO:0016829">
    <property type="term" value="F:lyase activity"/>
    <property type="evidence" value="ECO:0007669"/>
    <property type="project" value="UniProtKB-KW"/>
</dbReference>
<keyword evidence="5" id="KW-0190">Covalent protein-DNA linkage</keyword>